<evidence type="ECO:0000313" key="2">
    <source>
        <dbReference type="Proteomes" id="UP000216188"/>
    </source>
</evidence>
<evidence type="ECO:0000313" key="1">
    <source>
        <dbReference type="EMBL" id="OYR28774.1"/>
    </source>
</evidence>
<protein>
    <submittedName>
        <fullName evidence="1">Uncharacterized protein</fullName>
    </submittedName>
</protein>
<reference evidence="1 2" key="1">
    <citation type="submission" date="2017-07" db="EMBL/GenBank/DDBJ databases">
        <title>Phylogenetic study on the rhizospheric bacterium Ochrobactrum sp. A44.</title>
        <authorList>
            <person name="Krzyzanowska D.M."/>
            <person name="Ossowicki A."/>
            <person name="Rajewska M."/>
            <person name="Maciag T."/>
            <person name="Kaczynski Z."/>
            <person name="Czerwicka M."/>
            <person name="Jafra S."/>
        </authorList>
    </citation>
    <scope>NUCLEOTIDE SEQUENCE [LARGE SCALE GENOMIC DNA]</scope>
    <source>
        <strain evidence="1 2">CCUG 30717</strain>
    </source>
</reference>
<dbReference type="Proteomes" id="UP000216188">
    <property type="component" value="Unassembled WGS sequence"/>
</dbReference>
<proteinExistence type="predicted"/>
<name>A0A256GNM2_9HYPH</name>
<dbReference type="AlphaFoldDB" id="A0A256GNM2"/>
<comment type="caution">
    <text evidence="1">The sequence shown here is derived from an EMBL/GenBank/DDBJ whole genome shotgun (WGS) entry which is preliminary data.</text>
</comment>
<organism evidence="1 2">
    <name type="scientific">Brucella pseudogrignonensis</name>
    <dbReference type="NCBI Taxonomy" id="419475"/>
    <lineage>
        <taxon>Bacteria</taxon>
        <taxon>Pseudomonadati</taxon>
        <taxon>Pseudomonadota</taxon>
        <taxon>Alphaproteobacteria</taxon>
        <taxon>Hyphomicrobiales</taxon>
        <taxon>Brucellaceae</taxon>
        <taxon>Brucella/Ochrobactrum group</taxon>
        <taxon>Brucella</taxon>
    </lineage>
</organism>
<dbReference type="EMBL" id="NNRM01000012">
    <property type="protein sequence ID" value="OYR28774.1"/>
    <property type="molecule type" value="Genomic_DNA"/>
</dbReference>
<gene>
    <name evidence="1" type="ORF">CEV34_1079</name>
</gene>
<accession>A0A256GNM2</accession>
<keyword evidence="2" id="KW-1185">Reference proteome</keyword>
<sequence length="206" mass="23450">MASLKSNPVKLWEDFLNPDVIKGRLVRAGLFLVAHEMLVSAIKENLHAFYADSWSADKGWATGDDYRSEVLSLDPKSKEDPHRSSIAWLKKNDVLTDDEEIAIRRLTLERNRFAHELQNVIGGSYEPDFDTMFSEIVALVTKIKRWWILNVELETDPDWAGKVVEVEDVTPGSSMLLQIMAKVALGADDEAWELYKEFSRIHSEAS</sequence>